<organism evidence="11 12">
    <name type="scientific">Candidatus Onthocola gallistercoris</name>
    <dbReference type="NCBI Taxonomy" id="2840876"/>
    <lineage>
        <taxon>Bacteria</taxon>
        <taxon>Bacillati</taxon>
        <taxon>Bacillota</taxon>
        <taxon>Bacilli</taxon>
        <taxon>Candidatus Onthocola</taxon>
    </lineage>
</organism>
<dbReference type="EMBL" id="DVLT01000008">
    <property type="protein sequence ID" value="HIU01896.1"/>
    <property type="molecule type" value="Genomic_DNA"/>
</dbReference>
<evidence type="ECO:0000256" key="6">
    <source>
        <dbReference type="ARBA" id="ARBA00023098"/>
    </source>
</evidence>
<evidence type="ECO:0000256" key="8">
    <source>
        <dbReference type="ARBA" id="ARBA00023209"/>
    </source>
</evidence>
<feature type="transmembrane region" description="Helical" evidence="10">
    <location>
        <begin position="6"/>
        <end position="27"/>
    </location>
</feature>
<keyword evidence="2 10" id="KW-0444">Lipid biosynthesis</keyword>
<dbReference type="Proteomes" id="UP000824164">
    <property type="component" value="Unassembled WGS sequence"/>
</dbReference>
<evidence type="ECO:0000256" key="3">
    <source>
        <dbReference type="ARBA" id="ARBA00022679"/>
    </source>
</evidence>
<dbReference type="HAMAP" id="MF_01043">
    <property type="entry name" value="PlsY"/>
    <property type="match status" value="1"/>
</dbReference>
<comment type="function">
    <text evidence="10">Catalyzes the transfer of an acyl group from acyl-phosphate (acyl-PO(4)) to glycerol-3-phosphate (G3P) to form lysophosphatidic acid (LPA). This enzyme utilizes acyl-phosphate as fatty acyl donor, but not acyl-CoA or acyl-ACP.</text>
</comment>
<reference evidence="11" key="2">
    <citation type="journal article" date="2021" name="PeerJ">
        <title>Extensive microbial diversity within the chicken gut microbiome revealed by metagenomics and culture.</title>
        <authorList>
            <person name="Gilroy R."/>
            <person name="Ravi A."/>
            <person name="Getino M."/>
            <person name="Pursley I."/>
            <person name="Horton D.L."/>
            <person name="Alikhan N.F."/>
            <person name="Baker D."/>
            <person name="Gharbi K."/>
            <person name="Hall N."/>
            <person name="Watson M."/>
            <person name="Adriaenssens E.M."/>
            <person name="Foster-Nyarko E."/>
            <person name="Jarju S."/>
            <person name="Secka A."/>
            <person name="Antonio M."/>
            <person name="Oren A."/>
            <person name="Chaudhuri R.R."/>
            <person name="La Ragione R."/>
            <person name="Hildebrand F."/>
            <person name="Pallen M.J."/>
        </authorList>
    </citation>
    <scope>NUCLEOTIDE SEQUENCE</scope>
    <source>
        <strain evidence="11">CHK187-14744</strain>
    </source>
</reference>
<keyword evidence="7 10" id="KW-0472">Membrane</keyword>
<keyword evidence="11" id="KW-0012">Acyltransferase</keyword>
<evidence type="ECO:0000256" key="4">
    <source>
        <dbReference type="ARBA" id="ARBA00022692"/>
    </source>
</evidence>
<keyword evidence="5 10" id="KW-1133">Transmembrane helix</keyword>
<comment type="similarity">
    <text evidence="10">Belongs to the PlsY family.</text>
</comment>
<protein>
    <recommendedName>
        <fullName evidence="10">Glycerol-3-phosphate acyltransferase</fullName>
    </recommendedName>
    <alternativeName>
        <fullName evidence="10">Acyl-PO4 G3P acyltransferase</fullName>
    </alternativeName>
    <alternativeName>
        <fullName evidence="10">Acyl-phosphate--glycerol-3-phosphate acyltransferase</fullName>
    </alternativeName>
    <alternativeName>
        <fullName evidence="10">G3P acyltransferase</fullName>
        <shortName evidence="10">GPAT</shortName>
        <ecNumber evidence="10">2.3.1.275</ecNumber>
    </alternativeName>
    <alternativeName>
        <fullName evidence="10">Lysophosphatidic acid synthase</fullName>
        <shortName evidence="10">LPA synthase</shortName>
    </alternativeName>
</protein>
<dbReference type="AlphaFoldDB" id="A0A9D1KV78"/>
<comment type="catalytic activity">
    <reaction evidence="10">
        <text>an acyl phosphate + sn-glycerol 3-phosphate = a 1-acyl-sn-glycero-3-phosphate + phosphate</text>
        <dbReference type="Rhea" id="RHEA:34075"/>
        <dbReference type="ChEBI" id="CHEBI:43474"/>
        <dbReference type="ChEBI" id="CHEBI:57597"/>
        <dbReference type="ChEBI" id="CHEBI:57970"/>
        <dbReference type="ChEBI" id="CHEBI:59918"/>
        <dbReference type="EC" id="2.3.1.275"/>
    </reaction>
</comment>
<feature type="transmembrane region" description="Helical" evidence="10">
    <location>
        <begin position="48"/>
        <end position="75"/>
    </location>
</feature>
<comment type="subunit">
    <text evidence="10">Probably interacts with PlsX.</text>
</comment>
<evidence type="ECO:0000256" key="5">
    <source>
        <dbReference type="ARBA" id="ARBA00022989"/>
    </source>
</evidence>
<evidence type="ECO:0000256" key="9">
    <source>
        <dbReference type="ARBA" id="ARBA00023264"/>
    </source>
</evidence>
<evidence type="ECO:0000313" key="12">
    <source>
        <dbReference type="Proteomes" id="UP000824164"/>
    </source>
</evidence>
<keyword evidence="3 10" id="KW-0808">Transferase</keyword>
<evidence type="ECO:0000256" key="10">
    <source>
        <dbReference type="HAMAP-Rule" id="MF_01043"/>
    </source>
</evidence>
<evidence type="ECO:0000313" key="11">
    <source>
        <dbReference type="EMBL" id="HIU01896.1"/>
    </source>
</evidence>
<keyword evidence="8 10" id="KW-0594">Phospholipid biosynthesis</keyword>
<sequence length="204" mass="21872">MFRIISLMVGYIFGNFLTADVLTWRLFHMKADDIGSGNPGTANITSQLGLGYGLLVLAGDVTKTIAACLICRYLLYPDMGEAAALYGGFGVCLGHDFPVWNRFKGGKGVAVTCTFIVLVLPVWGLISDVAGLAAVFLTGSLAVGAVVIPCVFTLAAFIKLGVEAGLVMLAASIMMVSRHFEGLKEMRSGEGKRVHWSRKRPEEH</sequence>
<feature type="transmembrane region" description="Helical" evidence="10">
    <location>
        <begin position="133"/>
        <end position="158"/>
    </location>
</feature>
<keyword evidence="9 10" id="KW-1208">Phospholipid metabolism</keyword>
<feature type="transmembrane region" description="Helical" evidence="10">
    <location>
        <begin position="108"/>
        <end position="126"/>
    </location>
</feature>
<dbReference type="SMART" id="SM01207">
    <property type="entry name" value="G3P_acyltransf"/>
    <property type="match status" value="1"/>
</dbReference>
<evidence type="ECO:0000256" key="1">
    <source>
        <dbReference type="ARBA" id="ARBA00022475"/>
    </source>
</evidence>
<dbReference type="EC" id="2.3.1.275" evidence="10"/>
<name>A0A9D1KV78_9FIRM</name>
<dbReference type="GO" id="GO:0043772">
    <property type="term" value="F:acyl-phosphate glycerol-3-phosphate acyltransferase activity"/>
    <property type="evidence" value="ECO:0007669"/>
    <property type="project" value="UniProtKB-UniRule"/>
</dbReference>
<dbReference type="GO" id="GO:0008654">
    <property type="term" value="P:phospholipid biosynthetic process"/>
    <property type="evidence" value="ECO:0007669"/>
    <property type="project" value="UniProtKB-UniRule"/>
</dbReference>
<accession>A0A9D1KV78</accession>
<dbReference type="InterPro" id="IPR003811">
    <property type="entry name" value="G3P_acylTferase_PlsY"/>
</dbReference>
<dbReference type="GO" id="GO:0005886">
    <property type="term" value="C:plasma membrane"/>
    <property type="evidence" value="ECO:0007669"/>
    <property type="project" value="UniProtKB-SubCell"/>
</dbReference>
<dbReference type="Pfam" id="PF02660">
    <property type="entry name" value="G3P_acyltransf"/>
    <property type="match status" value="1"/>
</dbReference>
<evidence type="ECO:0000256" key="2">
    <source>
        <dbReference type="ARBA" id="ARBA00022516"/>
    </source>
</evidence>
<keyword evidence="1 10" id="KW-1003">Cell membrane</keyword>
<dbReference type="PANTHER" id="PTHR30309">
    <property type="entry name" value="INNER MEMBRANE PROTEIN YGIH"/>
    <property type="match status" value="1"/>
</dbReference>
<comment type="caution">
    <text evidence="11">The sequence shown here is derived from an EMBL/GenBank/DDBJ whole genome shotgun (WGS) entry which is preliminary data.</text>
</comment>
<evidence type="ECO:0000256" key="7">
    <source>
        <dbReference type="ARBA" id="ARBA00023136"/>
    </source>
</evidence>
<reference evidence="11" key="1">
    <citation type="submission" date="2020-10" db="EMBL/GenBank/DDBJ databases">
        <authorList>
            <person name="Gilroy R."/>
        </authorList>
    </citation>
    <scope>NUCLEOTIDE SEQUENCE</scope>
    <source>
        <strain evidence="11">CHK187-14744</strain>
    </source>
</reference>
<proteinExistence type="inferred from homology"/>
<comment type="pathway">
    <text evidence="10">Lipid metabolism; phospholipid metabolism.</text>
</comment>
<keyword evidence="4 10" id="KW-0812">Transmembrane</keyword>
<gene>
    <name evidence="10" type="primary">plsY</name>
    <name evidence="11" type="ORF">IAB63_01415</name>
</gene>
<comment type="subcellular location">
    <subcellularLocation>
        <location evidence="10">Cell membrane</location>
        <topology evidence="10">Multi-pass membrane protein</topology>
    </subcellularLocation>
</comment>
<keyword evidence="6 10" id="KW-0443">Lipid metabolism</keyword>
<dbReference type="PANTHER" id="PTHR30309:SF0">
    <property type="entry name" value="GLYCEROL-3-PHOSPHATE ACYLTRANSFERASE-RELATED"/>
    <property type="match status" value="1"/>
</dbReference>